<feature type="compositionally biased region" description="Basic residues" evidence="13">
    <location>
        <begin position="1"/>
        <end position="10"/>
    </location>
</feature>
<dbReference type="InterPro" id="IPR017441">
    <property type="entry name" value="Protein_kinase_ATP_BS"/>
</dbReference>
<feature type="compositionally biased region" description="Pro residues" evidence="13">
    <location>
        <begin position="985"/>
        <end position="999"/>
    </location>
</feature>
<dbReference type="Proteomes" id="UP000284706">
    <property type="component" value="Unassembled WGS sequence"/>
</dbReference>
<dbReference type="STRING" id="231916.A0A409VX12"/>
<comment type="catalytic activity">
    <reaction evidence="10">
        <text>L-seryl-[protein] + ATP = O-phospho-L-seryl-[protein] + ADP + H(+)</text>
        <dbReference type="Rhea" id="RHEA:17989"/>
        <dbReference type="Rhea" id="RHEA-COMP:9863"/>
        <dbReference type="Rhea" id="RHEA-COMP:11604"/>
        <dbReference type="ChEBI" id="CHEBI:15378"/>
        <dbReference type="ChEBI" id="CHEBI:29999"/>
        <dbReference type="ChEBI" id="CHEBI:30616"/>
        <dbReference type="ChEBI" id="CHEBI:83421"/>
        <dbReference type="ChEBI" id="CHEBI:456216"/>
        <dbReference type="EC" id="2.7.11.22"/>
    </reaction>
</comment>
<feature type="compositionally biased region" description="Basic and acidic residues" evidence="13">
    <location>
        <begin position="1011"/>
        <end position="1031"/>
    </location>
</feature>
<dbReference type="FunFam" id="3.30.200.20:FF:000124">
    <property type="entry name" value="Cyclin-dependent kinase 4"/>
    <property type="match status" value="1"/>
</dbReference>
<reference evidence="15 16" key="1">
    <citation type="journal article" date="2018" name="Evol. Lett.">
        <title>Horizontal gene cluster transfer increased hallucinogenic mushroom diversity.</title>
        <authorList>
            <person name="Reynolds H.T."/>
            <person name="Vijayakumar V."/>
            <person name="Gluck-Thaler E."/>
            <person name="Korotkin H.B."/>
            <person name="Matheny P.B."/>
            <person name="Slot J.C."/>
        </authorList>
    </citation>
    <scope>NUCLEOTIDE SEQUENCE [LARGE SCALE GENOMIC DNA]</scope>
    <source>
        <strain evidence="15 16">SRW20</strain>
    </source>
</reference>
<evidence type="ECO:0000256" key="9">
    <source>
        <dbReference type="ARBA" id="ARBA00047811"/>
    </source>
</evidence>
<dbReference type="OrthoDB" id="28397at2759"/>
<dbReference type="FunFam" id="1.10.510.10:FF:000415">
    <property type="entry name" value="CMGC/CDK/CRK7 protein kinase, variant"/>
    <property type="match status" value="1"/>
</dbReference>
<keyword evidence="6" id="KW-0418">Kinase</keyword>
<dbReference type="GO" id="GO:0008353">
    <property type="term" value="F:RNA polymerase II CTD heptapeptide repeat kinase activity"/>
    <property type="evidence" value="ECO:0007669"/>
    <property type="project" value="UniProtKB-EC"/>
</dbReference>
<protein>
    <recommendedName>
        <fullName evidence="14">Protein kinase domain-containing protein</fullName>
    </recommendedName>
</protein>
<feature type="compositionally biased region" description="Basic and acidic residues" evidence="13">
    <location>
        <begin position="457"/>
        <end position="466"/>
    </location>
</feature>
<comment type="caution">
    <text evidence="15">The sequence shown here is derived from an EMBL/GenBank/DDBJ whole genome shotgun (WGS) entry which is preliminary data.</text>
</comment>
<evidence type="ECO:0000256" key="6">
    <source>
        <dbReference type="ARBA" id="ARBA00022777"/>
    </source>
</evidence>
<dbReference type="PANTHER" id="PTHR24056:SF233">
    <property type="entry name" value="CYCLIN-DEPENDENT KINASE 9"/>
    <property type="match status" value="1"/>
</dbReference>
<evidence type="ECO:0000256" key="7">
    <source>
        <dbReference type="ARBA" id="ARBA00022840"/>
    </source>
</evidence>
<evidence type="ECO:0000256" key="3">
    <source>
        <dbReference type="ARBA" id="ARBA00022527"/>
    </source>
</evidence>
<accession>A0A409VX12</accession>
<dbReference type="PRINTS" id="PR01217">
    <property type="entry name" value="PRICHEXTENSN"/>
</dbReference>
<dbReference type="Gene3D" id="3.30.200.20">
    <property type="entry name" value="Phosphorylase Kinase, domain 1"/>
    <property type="match status" value="1"/>
</dbReference>
<feature type="region of interest" description="Disordered" evidence="13">
    <location>
        <begin position="1"/>
        <end position="470"/>
    </location>
</feature>
<evidence type="ECO:0000256" key="8">
    <source>
        <dbReference type="ARBA" id="ARBA00023242"/>
    </source>
</evidence>
<evidence type="ECO:0000256" key="12">
    <source>
        <dbReference type="PROSITE-ProRule" id="PRU10141"/>
    </source>
</evidence>
<feature type="compositionally biased region" description="Acidic residues" evidence="13">
    <location>
        <begin position="1032"/>
        <end position="1042"/>
    </location>
</feature>
<evidence type="ECO:0000256" key="10">
    <source>
        <dbReference type="ARBA" id="ARBA00048367"/>
    </source>
</evidence>
<keyword evidence="16" id="KW-1185">Reference proteome</keyword>
<dbReference type="InterPro" id="IPR000719">
    <property type="entry name" value="Prot_kinase_dom"/>
</dbReference>
<dbReference type="Pfam" id="PF00069">
    <property type="entry name" value="Pkinase"/>
    <property type="match status" value="1"/>
</dbReference>
<comment type="similarity">
    <text evidence="2">Belongs to the protein kinase superfamily. CMGC Ser/Thr protein kinase family. CDC2/CDKX subfamily.</text>
</comment>
<keyword evidence="7 12" id="KW-0067">ATP-binding</keyword>
<feature type="region of interest" description="Disordered" evidence="13">
    <location>
        <begin position="813"/>
        <end position="1042"/>
    </location>
</feature>
<dbReference type="GO" id="GO:0004693">
    <property type="term" value="F:cyclin-dependent protein serine/threonine kinase activity"/>
    <property type="evidence" value="ECO:0007669"/>
    <property type="project" value="UniProtKB-EC"/>
</dbReference>
<dbReference type="InParanoid" id="A0A409VX12"/>
<feature type="binding site" evidence="12">
    <location>
        <position position="529"/>
    </location>
    <ligand>
        <name>ATP</name>
        <dbReference type="ChEBI" id="CHEBI:30616"/>
    </ligand>
</feature>
<dbReference type="PROSITE" id="PS50011">
    <property type="entry name" value="PROTEIN_KINASE_DOM"/>
    <property type="match status" value="1"/>
</dbReference>
<evidence type="ECO:0000313" key="15">
    <source>
        <dbReference type="EMBL" id="PPQ70804.1"/>
    </source>
</evidence>
<dbReference type="PROSITE" id="PS00108">
    <property type="entry name" value="PROTEIN_KINASE_ST"/>
    <property type="match status" value="1"/>
</dbReference>
<keyword evidence="3" id="KW-0723">Serine/threonine-protein kinase</keyword>
<feature type="compositionally biased region" description="Pro residues" evidence="13">
    <location>
        <begin position="308"/>
        <end position="386"/>
    </location>
</feature>
<comment type="catalytic activity">
    <reaction evidence="9">
        <text>L-threonyl-[protein] + ATP = O-phospho-L-threonyl-[protein] + ADP + H(+)</text>
        <dbReference type="Rhea" id="RHEA:46608"/>
        <dbReference type="Rhea" id="RHEA-COMP:11060"/>
        <dbReference type="Rhea" id="RHEA-COMP:11605"/>
        <dbReference type="ChEBI" id="CHEBI:15378"/>
        <dbReference type="ChEBI" id="CHEBI:30013"/>
        <dbReference type="ChEBI" id="CHEBI:30616"/>
        <dbReference type="ChEBI" id="CHEBI:61977"/>
        <dbReference type="ChEBI" id="CHEBI:456216"/>
        <dbReference type="EC" id="2.7.11.22"/>
    </reaction>
</comment>
<gene>
    <name evidence="15" type="ORF">CVT26_014048</name>
</gene>
<organism evidence="15 16">
    <name type="scientific">Gymnopilus dilepis</name>
    <dbReference type="NCBI Taxonomy" id="231916"/>
    <lineage>
        <taxon>Eukaryota</taxon>
        <taxon>Fungi</taxon>
        <taxon>Dikarya</taxon>
        <taxon>Basidiomycota</taxon>
        <taxon>Agaricomycotina</taxon>
        <taxon>Agaricomycetes</taxon>
        <taxon>Agaricomycetidae</taxon>
        <taxon>Agaricales</taxon>
        <taxon>Agaricineae</taxon>
        <taxon>Hymenogastraceae</taxon>
        <taxon>Gymnopilus</taxon>
    </lineage>
</organism>
<name>A0A409VX12_9AGAR</name>
<feature type="compositionally biased region" description="Pro residues" evidence="13">
    <location>
        <begin position="871"/>
        <end position="896"/>
    </location>
</feature>
<dbReference type="SUPFAM" id="SSF56112">
    <property type="entry name" value="Protein kinase-like (PK-like)"/>
    <property type="match status" value="1"/>
</dbReference>
<comment type="subcellular location">
    <subcellularLocation>
        <location evidence="1">Nucleus</location>
    </subcellularLocation>
</comment>
<keyword evidence="8" id="KW-0539">Nucleus</keyword>
<dbReference type="GO" id="GO:0005524">
    <property type="term" value="F:ATP binding"/>
    <property type="evidence" value="ECO:0007669"/>
    <property type="project" value="UniProtKB-UniRule"/>
</dbReference>
<comment type="catalytic activity">
    <reaction evidence="11">
        <text>[DNA-directed RNA polymerase] + ATP = phospho-[DNA-directed RNA polymerase] + ADP + H(+)</text>
        <dbReference type="Rhea" id="RHEA:10216"/>
        <dbReference type="Rhea" id="RHEA-COMP:11321"/>
        <dbReference type="Rhea" id="RHEA-COMP:11322"/>
        <dbReference type="ChEBI" id="CHEBI:15378"/>
        <dbReference type="ChEBI" id="CHEBI:30616"/>
        <dbReference type="ChEBI" id="CHEBI:43176"/>
        <dbReference type="ChEBI" id="CHEBI:68546"/>
        <dbReference type="ChEBI" id="CHEBI:456216"/>
        <dbReference type="EC" id="2.7.11.23"/>
    </reaction>
</comment>
<evidence type="ECO:0000256" key="11">
    <source>
        <dbReference type="ARBA" id="ARBA00049280"/>
    </source>
</evidence>
<dbReference type="EMBL" id="NHYE01005527">
    <property type="protein sequence ID" value="PPQ70804.1"/>
    <property type="molecule type" value="Genomic_DNA"/>
</dbReference>
<feature type="compositionally biased region" description="Polar residues" evidence="13">
    <location>
        <begin position="188"/>
        <end position="199"/>
    </location>
</feature>
<feature type="domain" description="Protein kinase" evidence="14">
    <location>
        <begin position="500"/>
        <end position="802"/>
    </location>
</feature>
<feature type="compositionally biased region" description="Basic and acidic residues" evidence="13">
    <location>
        <begin position="142"/>
        <end position="156"/>
    </location>
</feature>
<evidence type="ECO:0000313" key="16">
    <source>
        <dbReference type="Proteomes" id="UP000284706"/>
    </source>
</evidence>
<evidence type="ECO:0000256" key="2">
    <source>
        <dbReference type="ARBA" id="ARBA00006485"/>
    </source>
</evidence>
<dbReference type="InterPro" id="IPR008271">
    <property type="entry name" value="Ser/Thr_kinase_AS"/>
</dbReference>
<dbReference type="SMART" id="SM00220">
    <property type="entry name" value="S_TKc"/>
    <property type="match status" value="1"/>
</dbReference>
<feature type="compositionally biased region" description="Basic residues" evidence="13">
    <location>
        <begin position="157"/>
        <end position="167"/>
    </location>
</feature>
<dbReference type="Gene3D" id="1.10.510.10">
    <property type="entry name" value="Transferase(Phosphotransferase) domain 1"/>
    <property type="match status" value="1"/>
</dbReference>
<dbReference type="InterPro" id="IPR050108">
    <property type="entry name" value="CDK"/>
</dbReference>
<evidence type="ECO:0000259" key="14">
    <source>
        <dbReference type="PROSITE" id="PS50011"/>
    </source>
</evidence>
<feature type="compositionally biased region" description="Pro residues" evidence="13">
    <location>
        <begin position="916"/>
        <end position="929"/>
    </location>
</feature>
<evidence type="ECO:0000256" key="5">
    <source>
        <dbReference type="ARBA" id="ARBA00022741"/>
    </source>
</evidence>
<feature type="compositionally biased region" description="Basic and acidic residues" evidence="13">
    <location>
        <begin position="88"/>
        <end position="102"/>
    </location>
</feature>
<evidence type="ECO:0000256" key="13">
    <source>
        <dbReference type="SAM" id="MobiDB-lite"/>
    </source>
</evidence>
<evidence type="ECO:0000256" key="1">
    <source>
        <dbReference type="ARBA" id="ARBA00004123"/>
    </source>
</evidence>
<proteinExistence type="inferred from homology"/>
<dbReference type="PANTHER" id="PTHR24056">
    <property type="entry name" value="CELL DIVISION PROTEIN KINASE"/>
    <property type="match status" value="1"/>
</dbReference>
<dbReference type="PROSITE" id="PS00107">
    <property type="entry name" value="PROTEIN_KINASE_ATP"/>
    <property type="match status" value="1"/>
</dbReference>
<feature type="compositionally biased region" description="Basic and acidic residues" evidence="13">
    <location>
        <begin position="202"/>
        <end position="300"/>
    </location>
</feature>
<sequence length="1042" mass="117122">MVSTPRKRNASRSPDGGRHYKRLVTSSPEEGEVDDTGPSAPNPTIQPISLPPKPKVPFPFKKKAEPGKNGSMGDANDSQAAPMNVFAKFEENVRKDREDPRRQRPRPVPKNNGGDRWEPSYGSEKSLLSRIGPPAGSSHYHPPRDSWEGRDRDRRRSPIRHSPRRSRSPSPPTTSYHKDKHRLPQPRSPANFSPPSTQFGLDRARDRSRDRGYDRDRERERERDRDRDRSRDRHSGRNEDSRRYARRNSPADDDARHYRPDYRRDDREWTRRDDSYQPDRDSLSRADDRRYDYDRRHDSSRYAGSRQPSPPPRRPKSPGPPPPPSLPSRPVSPPPQEPPPPSLPPPPSTETPKAPQPSASPPPPTSLPDTGPRPPSSTPPPAPPPDIRLMKDPQLPPIHAQVKITMKRPEAPVNAHSPLPLELPPVSTAKAMAQGPEMKSERPQPSKETQQPSEIRPPQKETEQPKLKIIRRKLPPRRSNKLEVLAYGHGFVGCGQQSDYEATTKLGEGTFGEVHKAIRKANGTLVALKRILMHNEKEGMPVTALREIKILKALKHPSIVNILDMFVVRSTEKDPLSVYMVFPYMDHDLAGLLENERVQLQPSHIKLYMKQLLEGTEYMHRNHILHRDMKAANLLISNDGSLKIADFGLARSFDATVPNRSGDGTQRGRERKYTNCVVTRWYRPPELLLGARQYGGEVDIWGIGCVLGEMFTRRPILPGTSDLDQLEKIWILCGSPNQHNWPYFDQLPGCEGVRRFNTNHSRKVKQTFDSMGPETVDLLDKLLVLNPRERLTAAQALDHDYFWTDPLPADPKTMPSYEASHEFDKRGHRHHQPMPVVPPPPQRHPLGSHIVPPPPNNYNNRGGIKAYGRGPQPPPGTFHQPPSGPPPQPVIPPGVPSHPAYRGLPPPQSLPLVNGYPPPGMPVLPPSGPHVPHRGPTKANMPGGYHYTPTVMHPQMNHPRQPYMNARGQGGRRDPQRNNNNSGPRLPPNPSLPPKPPAPLGLANSTAGGAKDSERDRHRDRGNSDRPRGDSVEDALPELNYD</sequence>
<dbReference type="AlphaFoldDB" id="A0A409VX12"/>
<evidence type="ECO:0000256" key="4">
    <source>
        <dbReference type="ARBA" id="ARBA00022679"/>
    </source>
</evidence>
<keyword evidence="4" id="KW-0808">Transferase</keyword>
<dbReference type="GO" id="GO:0005634">
    <property type="term" value="C:nucleus"/>
    <property type="evidence" value="ECO:0007669"/>
    <property type="project" value="UniProtKB-SubCell"/>
</dbReference>
<dbReference type="InterPro" id="IPR011009">
    <property type="entry name" value="Kinase-like_dom_sf"/>
</dbReference>
<keyword evidence="5 12" id="KW-0547">Nucleotide-binding</keyword>